<dbReference type="RefSeq" id="WP_181338400.1">
    <property type="nucleotide sequence ID" value="NZ_JAAKDE010000001.1"/>
</dbReference>
<dbReference type="Proteomes" id="UP000657177">
    <property type="component" value="Unassembled WGS sequence"/>
</dbReference>
<feature type="site" description="Participates in a stacking interaction with the thymidine ring of dTDP-4-oxo-6-deoxyglucose" evidence="1">
    <location>
        <position position="125"/>
    </location>
</feature>
<dbReference type="InterPro" id="IPR000888">
    <property type="entry name" value="RmlC-like"/>
</dbReference>
<name>A0A8J6HVJ7_9FIRM</name>
<comment type="caution">
    <text evidence="2">The sequence shown here is derived from an EMBL/GenBank/DDBJ whole genome shotgun (WGS) entry which is preliminary data.</text>
</comment>
<dbReference type="PANTHER" id="PTHR21047">
    <property type="entry name" value="DTDP-6-DEOXY-D-GLUCOSE-3,5 EPIMERASE"/>
    <property type="match status" value="1"/>
</dbReference>
<accession>A0A8J6HVJ7</accession>
<dbReference type="PANTHER" id="PTHR21047:SF2">
    <property type="entry name" value="THYMIDINE DIPHOSPHO-4-KETO-RHAMNOSE 3,5-EPIMERASE"/>
    <property type="match status" value="1"/>
</dbReference>
<protein>
    <submittedName>
        <fullName evidence="2">dTDP-4-dehydrorhamnose 3,5-epimerase family protein</fullName>
    </submittedName>
</protein>
<reference evidence="2" key="1">
    <citation type="submission" date="2020-06" db="EMBL/GenBank/DDBJ databases">
        <title>Novel chitinolytic bacterium.</title>
        <authorList>
            <person name="Ungkulpasvich U."/>
            <person name="Kosugi A."/>
            <person name="Uke A."/>
        </authorList>
    </citation>
    <scope>NUCLEOTIDE SEQUENCE</scope>
    <source>
        <strain evidence="2">UUS1-1</strain>
    </source>
</reference>
<evidence type="ECO:0000313" key="3">
    <source>
        <dbReference type="Proteomes" id="UP000657177"/>
    </source>
</evidence>
<organism evidence="2 3">
    <name type="scientific">Capillibacterium thermochitinicola</name>
    <dbReference type="NCBI Taxonomy" id="2699427"/>
    <lineage>
        <taxon>Bacteria</taxon>
        <taxon>Bacillati</taxon>
        <taxon>Bacillota</taxon>
        <taxon>Capillibacterium</taxon>
    </lineage>
</organism>
<dbReference type="AlphaFoldDB" id="A0A8J6HVJ7"/>
<dbReference type="GO" id="GO:0000271">
    <property type="term" value="P:polysaccharide biosynthetic process"/>
    <property type="evidence" value="ECO:0007669"/>
    <property type="project" value="TreeGrafter"/>
</dbReference>
<gene>
    <name evidence="2" type="ORF">G5B42_00030</name>
</gene>
<dbReference type="SUPFAM" id="SSF51182">
    <property type="entry name" value="RmlC-like cupins"/>
    <property type="match status" value="1"/>
</dbReference>
<sequence>MIEGVVVKELKVIPDERGRLMEILRCDDPIFRGFGQVYITTAYPGVVKAWHYHKKQYDNFAVLTGMMKVALFDDREDSPTRGKVEEFFLGVHNPKLLQIPPGVYHGFKCISEHEALVLNCPTEPYNYAEPDEYRLPPHAPTTRMKIPYDWGRKDG</sequence>
<evidence type="ECO:0000313" key="2">
    <source>
        <dbReference type="EMBL" id="MBA2131952.1"/>
    </source>
</evidence>
<proteinExistence type="predicted"/>
<dbReference type="Pfam" id="PF00908">
    <property type="entry name" value="dTDP_sugar_isom"/>
    <property type="match status" value="1"/>
</dbReference>
<dbReference type="GO" id="GO:0008830">
    <property type="term" value="F:dTDP-4-dehydrorhamnose 3,5-epimerase activity"/>
    <property type="evidence" value="ECO:0007669"/>
    <property type="project" value="InterPro"/>
</dbReference>
<dbReference type="GO" id="GO:0005829">
    <property type="term" value="C:cytosol"/>
    <property type="evidence" value="ECO:0007669"/>
    <property type="project" value="TreeGrafter"/>
</dbReference>
<evidence type="ECO:0000256" key="1">
    <source>
        <dbReference type="PIRSR" id="PIRSR600888-3"/>
    </source>
</evidence>
<dbReference type="InterPro" id="IPR014710">
    <property type="entry name" value="RmlC-like_jellyroll"/>
</dbReference>
<dbReference type="Gene3D" id="2.60.120.10">
    <property type="entry name" value="Jelly Rolls"/>
    <property type="match status" value="1"/>
</dbReference>
<dbReference type="EMBL" id="JAAKDE010000001">
    <property type="protein sequence ID" value="MBA2131952.1"/>
    <property type="molecule type" value="Genomic_DNA"/>
</dbReference>
<dbReference type="InterPro" id="IPR011051">
    <property type="entry name" value="RmlC_Cupin_sf"/>
</dbReference>
<keyword evidence="3" id="KW-1185">Reference proteome</keyword>